<accession>A0ABQ0A9M4</accession>
<gene>
    <name evidence="1" type="ORF">NBRC116591_21630</name>
</gene>
<keyword evidence="2" id="KW-1185">Reference proteome</keyword>
<dbReference type="RefSeq" id="WP_353303026.1">
    <property type="nucleotide sequence ID" value="NZ_BAABWN010000006.1"/>
</dbReference>
<reference evidence="1 2" key="1">
    <citation type="submission" date="2024-04" db="EMBL/GenBank/DDBJ databases">
        <title>Draft genome sequence of Sessilibacter corallicola NBRC 116591.</title>
        <authorList>
            <person name="Miyakawa T."/>
            <person name="Kusuya Y."/>
            <person name="Miura T."/>
        </authorList>
    </citation>
    <scope>NUCLEOTIDE SEQUENCE [LARGE SCALE GENOMIC DNA]</scope>
    <source>
        <strain evidence="1 2">KU-00831-HH</strain>
    </source>
</reference>
<dbReference type="Proteomes" id="UP001465153">
    <property type="component" value="Unassembled WGS sequence"/>
</dbReference>
<name>A0ABQ0A9M4_9GAMM</name>
<protein>
    <recommendedName>
        <fullName evidence="3">Restriction alleviation protein, Lar family</fullName>
    </recommendedName>
</protein>
<evidence type="ECO:0008006" key="3">
    <source>
        <dbReference type="Google" id="ProtNLM"/>
    </source>
</evidence>
<proteinExistence type="predicted"/>
<evidence type="ECO:0000313" key="1">
    <source>
        <dbReference type="EMBL" id="GAA6168352.1"/>
    </source>
</evidence>
<evidence type="ECO:0000313" key="2">
    <source>
        <dbReference type="Proteomes" id="UP001465153"/>
    </source>
</evidence>
<comment type="caution">
    <text evidence="1">The sequence shown here is derived from an EMBL/GenBank/DDBJ whole genome shotgun (WGS) entry which is preliminary data.</text>
</comment>
<sequence>MSFHHSIPCPDCGSDILIESTQLLAGGSFRCSNANCTVAISMDDPKSVSTVTSAFEKFEKLKEESLSQAQNTE</sequence>
<organism evidence="1 2">
    <name type="scientific">Sessilibacter corallicola</name>
    <dbReference type="NCBI Taxonomy" id="2904075"/>
    <lineage>
        <taxon>Bacteria</taxon>
        <taxon>Pseudomonadati</taxon>
        <taxon>Pseudomonadota</taxon>
        <taxon>Gammaproteobacteria</taxon>
        <taxon>Cellvibrionales</taxon>
        <taxon>Cellvibrionaceae</taxon>
        <taxon>Sessilibacter</taxon>
    </lineage>
</organism>
<dbReference type="EMBL" id="BAABWN010000006">
    <property type="protein sequence ID" value="GAA6168352.1"/>
    <property type="molecule type" value="Genomic_DNA"/>
</dbReference>